<gene>
    <name evidence="3" type="ORF">HOP40_35005</name>
</gene>
<keyword evidence="3" id="KW-0614">Plasmid</keyword>
<evidence type="ECO:0000313" key="4">
    <source>
        <dbReference type="Proteomes" id="UP000505377"/>
    </source>
</evidence>
<reference evidence="3 4" key="1">
    <citation type="submission" date="2020-05" db="EMBL/GenBank/DDBJ databases">
        <authorList>
            <person name="Mo P."/>
        </authorList>
    </citation>
    <scope>NUCLEOTIDE SEQUENCE [LARGE SCALE GENOMIC DNA]</scope>
    <source>
        <strain evidence="3 4">Gen01</strain>
        <plasmid evidence="3 4">unnamed1</plasmid>
    </source>
</reference>
<geneLocation type="plasmid" evidence="3 4">
    <name>unnamed1</name>
</geneLocation>
<keyword evidence="2" id="KW-0812">Transmembrane</keyword>
<accession>A0A6M6JYK7</accession>
<keyword evidence="2" id="KW-0472">Membrane</keyword>
<dbReference type="EMBL" id="CP053565">
    <property type="protein sequence ID" value="QJY51191.1"/>
    <property type="molecule type" value="Genomic_DNA"/>
</dbReference>
<feature type="compositionally biased region" description="Polar residues" evidence="1">
    <location>
        <begin position="105"/>
        <end position="114"/>
    </location>
</feature>
<dbReference type="KEGG" id="pbro:HOP40_35005"/>
<keyword evidence="2" id="KW-1133">Transmembrane helix</keyword>
<feature type="transmembrane region" description="Helical" evidence="2">
    <location>
        <begin position="48"/>
        <end position="65"/>
    </location>
</feature>
<feature type="region of interest" description="Disordered" evidence="1">
    <location>
        <begin position="70"/>
        <end position="114"/>
    </location>
</feature>
<name>A0A6M6JYK7_9PSEU</name>
<dbReference type="AlphaFoldDB" id="A0A6M6JYK7"/>
<dbReference type="RefSeq" id="WP_172170043.1">
    <property type="nucleotide sequence ID" value="NZ_CP053565.1"/>
</dbReference>
<evidence type="ECO:0000313" key="3">
    <source>
        <dbReference type="EMBL" id="QJY51191.1"/>
    </source>
</evidence>
<keyword evidence="4" id="KW-1185">Reference proteome</keyword>
<organism evidence="3 4">
    <name type="scientific">Pseudonocardia broussonetiae</name>
    <dbReference type="NCBI Taxonomy" id="2736640"/>
    <lineage>
        <taxon>Bacteria</taxon>
        <taxon>Bacillati</taxon>
        <taxon>Actinomycetota</taxon>
        <taxon>Actinomycetes</taxon>
        <taxon>Pseudonocardiales</taxon>
        <taxon>Pseudonocardiaceae</taxon>
        <taxon>Pseudonocardia</taxon>
    </lineage>
</organism>
<evidence type="ECO:0000256" key="1">
    <source>
        <dbReference type="SAM" id="MobiDB-lite"/>
    </source>
</evidence>
<proteinExistence type="predicted"/>
<evidence type="ECO:0000256" key="2">
    <source>
        <dbReference type="SAM" id="Phobius"/>
    </source>
</evidence>
<sequence>MMSEKVMSGNRGKLLFGFVVLHVLCCGLLLLGVGGALGVVGAGLGSPWLALAGGGVVLAAVVLAVRRARTTRHTGCRIPPRAQTTPTPPGYPGSSPGVHDPAWTGRNSDSGGLS</sequence>
<dbReference type="Proteomes" id="UP000505377">
    <property type="component" value="Plasmid unnamed1"/>
</dbReference>
<protein>
    <submittedName>
        <fullName evidence="3">Uncharacterized protein</fullName>
    </submittedName>
</protein>